<proteinExistence type="predicted"/>
<dbReference type="InterPro" id="IPR013022">
    <property type="entry name" value="Xyl_isomerase-like_TIM-brl"/>
</dbReference>
<dbReference type="EMBL" id="FQZS01000020">
    <property type="protein sequence ID" value="SHJ20340.1"/>
    <property type="molecule type" value="Genomic_DNA"/>
</dbReference>
<organism evidence="3 4">
    <name type="scientific">Lutispora thermophila DSM 19022</name>
    <dbReference type="NCBI Taxonomy" id="1122184"/>
    <lineage>
        <taxon>Bacteria</taxon>
        <taxon>Bacillati</taxon>
        <taxon>Bacillota</taxon>
        <taxon>Clostridia</taxon>
        <taxon>Lutisporales</taxon>
        <taxon>Lutisporaceae</taxon>
        <taxon>Lutispora</taxon>
    </lineage>
</organism>
<dbReference type="InterPro" id="IPR036237">
    <property type="entry name" value="Xyl_isomerase-like_sf"/>
</dbReference>
<dbReference type="PANTHER" id="PTHR43489:SF7">
    <property type="entry name" value="3-DEHYDRO-D-GULOSIDE 4-EPIMERASE-RELATED"/>
    <property type="match status" value="1"/>
</dbReference>
<dbReference type="AlphaFoldDB" id="A0A1M6HDP3"/>
<name>A0A1M6HDP3_9FIRM</name>
<keyword evidence="1 3" id="KW-0413">Isomerase</keyword>
<accession>A0A1M6HDP3</accession>
<dbReference type="GO" id="GO:0016853">
    <property type="term" value="F:isomerase activity"/>
    <property type="evidence" value="ECO:0007669"/>
    <property type="project" value="UniProtKB-KW"/>
</dbReference>
<gene>
    <name evidence="3" type="ORF">SAMN02745176_02763</name>
</gene>
<dbReference type="RefSeq" id="WP_073026756.1">
    <property type="nucleotide sequence ID" value="NZ_FQZS01000020.1"/>
</dbReference>
<evidence type="ECO:0000256" key="1">
    <source>
        <dbReference type="ARBA" id="ARBA00023235"/>
    </source>
</evidence>
<dbReference type="Gene3D" id="3.20.20.150">
    <property type="entry name" value="Divalent-metal-dependent TIM barrel enzymes"/>
    <property type="match status" value="1"/>
</dbReference>
<evidence type="ECO:0000259" key="2">
    <source>
        <dbReference type="Pfam" id="PF01261"/>
    </source>
</evidence>
<dbReference type="OrthoDB" id="9786584at2"/>
<dbReference type="InterPro" id="IPR050417">
    <property type="entry name" value="Sugar_Epim/Isomerase"/>
</dbReference>
<keyword evidence="4" id="KW-1185">Reference proteome</keyword>
<reference evidence="3 4" key="1">
    <citation type="submission" date="2016-11" db="EMBL/GenBank/DDBJ databases">
        <authorList>
            <person name="Jaros S."/>
            <person name="Januszkiewicz K."/>
            <person name="Wedrychowicz H."/>
        </authorList>
    </citation>
    <scope>NUCLEOTIDE SEQUENCE [LARGE SCALE GENOMIC DNA]</scope>
    <source>
        <strain evidence="3 4">DSM 19022</strain>
    </source>
</reference>
<dbReference type="Proteomes" id="UP000184442">
    <property type="component" value="Unassembled WGS sequence"/>
</dbReference>
<dbReference type="STRING" id="1122184.SAMN02745176_02763"/>
<protein>
    <submittedName>
        <fullName evidence="3">Sugar phosphate isomerase/epimerase</fullName>
    </submittedName>
</protein>
<dbReference type="SUPFAM" id="SSF51658">
    <property type="entry name" value="Xylose isomerase-like"/>
    <property type="match status" value="1"/>
</dbReference>
<sequence>MKFSVYAIDRDLPPSFPFPLRGSSYEQCAAIAKELGYDGIELQIQDPSFYNGRQLKSMFDYYGIQVSAVTTGLAYLFEGMSMTHPDKKIRAATVERLKRQLDLAKELDSQILVGFIRGRKQPDWTDEIFEEILTESVAQVLEYAEEIQTVFVMEQINRNDGDVFCSTERTMEFLEKFNSDWLKYNGDTYHMATEDSDIPAAVRRSLSKLVLFHVSDVGRNLPDDKHFNFYEPAKVLKEVGYDQWVSIECKPLPTSYEACKQGIEYLRRVFL</sequence>
<evidence type="ECO:0000313" key="4">
    <source>
        <dbReference type="Proteomes" id="UP000184442"/>
    </source>
</evidence>
<dbReference type="Pfam" id="PF01261">
    <property type="entry name" value="AP_endonuc_2"/>
    <property type="match status" value="1"/>
</dbReference>
<dbReference type="PANTHER" id="PTHR43489">
    <property type="entry name" value="ISOMERASE"/>
    <property type="match status" value="1"/>
</dbReference>
<evidence type="ECO:0000313" key="3">
    <source>
        <dbReference type="EMBL" id="SHJ20340.1"/>
    </source>
</evidence>
<feature type="domain" description="Xylose isomerase-like TIM barrel" evidence="2">
    <location>
        <begin position="30"/>
        <end position="268"/>
    </location>
</feature>